<dbReference type="Proteomes" id="UP001295469">
    <property type="component" value="Chromosome C06"/>
</dbReference>
<dbReference type="AlphaFoldDB" id="A0A078J034"/>
<gene>
    <name evidence="2" type="primary">BnaCnng30050D</name>
    <name evidence="1" type="ORF">DARMORV10_C06P12660.1</name>
    <name evidence="2" type="ORF">GSBRNA2T00019404001</name>
</gene>
<reference evidence="2" key="2">
    <citation type="submission" date="2014-06" db="EMBL/GenBank/DDBJ databases">
        <authorList>
            <person name="Genoscope - CEA"/>
        </authorList>
    </citation>
    <scope>NUCLEOTIDE SEQUENCE</scope>
</reference>
<evidence type="ECO:0000313" key="2">
    <source>
        <dbReference type="EMBL" id="CDY56289.1"/>
    </source>
</evidence>
<dbReference type="EMBL" id="HG994370">
    <property type="protein sequence ID" value="CAF2056606.1"/>
    <property type="molecule type" value="Genomic_DNA"/>
</dbReference>
<accession>A0A078J034</accession>
<dbReference type="EMBL" id="LK033475">
    <property type="protein sequence ID" value="CDY56289.1"/>
    <property type="molecule type" value="Genomic_DNA"/>
</dbReference>
<dbReference type="PaxDb" id="3708-A0A078J034"/>
<dbReference type="Gramene" id="CDY56289">
    <property type="protein sequence ID" value="CDY56289"/>
    <property type="gene ID" value="GSBRNA2T00019404001"/>
</dbReference>
<dbReference type="Proteomes" id="UP000028999">
    <property type="component" value="Unassembled WGS sequence"/>
</dbReference>
<evidence type="ECO:0000313" key="3">
    <source>
        <dbReference type="Proteomes" id="UP000028999"/>
    </source>
</evidence>
<sequence length="112" mass="12235">MRFRNTNQNIVLFHFHTLFIFINKVDISAFSDIHIIIQSGGNCATSPHILTLGSTNDRVAKEFRNGVGGSETLRRGDSASDVNDRAAAFVIGAFIDAYSLAGFDLSTLDLDL</sequence>
<reference evidence="1" key="3">
    <citation type="submission" date="2021-01" db="EMBL/GenBank/DDBJ databases">
        <authorList>
            <consortium name="Genoscope - CEA"/>
            <person name="William W."/>
        </authorList>
    </citation>
    <scope>NUCLEOTIDE SEQUENCE</scope>
</reference>
<name>A0A078J034_BRANA</name>
<proteinExistence type="predicted"/>
<reference evidence="2 3" key="1">
    <citation type="journal article" date="2014" name="Science">
        <title>Plant genetics. Early allopolyploid evolution in the post-Neolithic Brassica napus oilseed genome.</title>
        <authorList>
            <person name="Chalhoub B."/>
            <person name="Denoeud F."/>
            <person name="Liu S."/>
            <person name="Parkin I.A."/>
            <person name="Tang H."/>
            <person name="Wang X."/>
            <person name="Chiquet J."/>
            <person name="Belcram H."/>
            <person name="Tong C."/>
            <person name="Samans B."/>
            <person name="Correa M."/>
            <person name="Da Silva C."/>
            <person name="Just J."/>
            <person name="Falentin C."/>
            <person name="Koh C.S."/>
            <person name="Le Clainche I."/>
            <person name="Bernard M."/>
            <person name="Bento P."/>
            <person name="Noel B."/>
            <person name="Labadie K."/>
            <person name="Alberti A."/>
            <person name="Charles M."/>
            <person name="Arnaud D."/>
            <person name="Guo H."/>
            <person name="Daviaud C."/>
            <person name="Alamery S."/>
            <person name="Jabbari K."/>
            <person name="Zhao M."/>
            <person name="Edger P.P."/>
            <person name="Chelaifa H."/>
            <person name="Tack D."/>
            <person name="Lassalle G."/>
            <person name="Mestiri I."/>
            <person name="Schnel N."/>
            <person name="Le Paslier M.C."/>
            <person name="Fan G."/>
            <person name="Renault V."/>
            <person name="Bayer P.E."/>
            <person name="Golicz A.A."/>
            <person name="Manoli S."/>
            <person name="Lee T.H."/>
            <person name="Thi V.H."/>
            <person name="Chalabi S."/>
            <person name="Hu Q."/>
            <person name="Fan C."/>
            <person name="Tollenaere R."/>
            <person name="Lu Y."/>
            <person name="Battail C."/>
            <person name="Shen J."/>
            <person name="Sidebottom C.H."/>
            <person name="Wang X."/>
            <person name="Canaguier A."/>
            <person name="Chauveau A."/>
            <person name="Berard A."/>
            <person name="Deniot G."/>
            <person name="Guan M."/>
            <person name="Liu Z."/>
            <person name="Sun F."/>
            <person name="Lim Y.P."/>
            <person name="Lyons E."/>
            <person name="Town C.D."/>
            <person name="Bancroft I."/>
            <person name="Wang X."/>
            <person name="Meng J."/>
            <person name="Ma J."/>
            <person name="Pires J.C."/>
            <person name="King G.J."/>
            <person name="Brunel D."/>
            <person name="Delourme R."/>
            <person name="Renard M."/>
            <person name="Aury J.M."/>
            <person name="Adams K.L."/>
            <person name="Batley J."/>
            <person name="Snowdon R.J."/>
            <person name="Tost J."/>
            <person name="Edwards D."/>
            <person name="Zhou Y."/>
            <person name="Hua W."/>
            <person name="Sharpe A.G."/>
            <person name="Paterson A.H."/>
            <person name="Guan C."/>
            <person name="Wincker P."/>
        </authorList>
    </citation>
    <scope>NUCLEOTIDE SEQUENCE [LARGE SCALE GENOMIC DNA]</scope>
    <source>
        <strain evidence="3">cv. Darmor-bzh</strain>
    </source>
</reference>
<protein>
    <submittedName>
        <fullName evidence="1">(rape) hypothetical protein</fullName>
    </submittedName>
    <submittedName>
        <fullName evidence="2">BnaCnng30050D protein</fullName>
    </submittedName>
</protein>
<keyword evidence="3" id="KW-1185">Reference proteome</keyword>
<organism evidence="2 3">
    <name type="scientific">Brassica napus</name>
    <name type="common">Rape</name>
    <dbReference type="NCBI Taxonomy" id="3708"/>
    <lineage>
        <taxon>Eukaryota</taxon>
        <taxon>Viridiplantae</taxon>
        <taxon>Streptophyta</taxon>
        <taxon>Embryophyta</taxon>
        <taxon>Tracheophyta</taxon>
        <taxon>Spermatophyta</taxon>
        <taxon>Magnoliopsida</taxon>
        <taxon>eudicotyledons</taxon>
        <taxon>Gunneridae</taxon>
        <taxon>Pentapetalae</taxon>
        <taxon>rosids</taxon>
        <taxon>malvids</taxon>
        <taxon>Brassicales</taxon>
        <taxon>Brassicaceae</taxon>
        <taxon>Brassiceae</taxon>
        <taxon>Brassica</taxon>
    </lineage>
</organism>
<evidence type="ECO:0000313" key="1">
    <source>
        <dbReference type="EMBL" id="CAF2056606.1"/>
    </source>
</evidence>